<comment type="cofactor">
    <cofactor evidence="12">
        <name>Zn(2+)</name>
        <dbReference type="ChEBI" id="CHEBI:29105"/>
    </cofactor>
    <text evidence="12">Binds 1 zinc ion per monomer.</text>
</comment>
<dbReference type="GO" id="GO:0008270">
    <property type="term" value="F:zinc ion binding"/>
    <property type="evidence" value="ECO:0007669"/>
    <property type="project" value="UniProtKB-UniRule"/>
</dbReference>
<dbReference type="SMART" id="SM00400">
    <property type="entry name" value="ZnF_CHCC"/>
    <property type="match status" value="1"/>
</dbReference>
<dbReference type="InterPro" id="IPR050219">
    <property type="entry name" value="DnaG_primase"/>
</dbReference>
<dbReference type="GO" id="GO:0006269">
    <property type="term" value="P:DNA replication, synthesis of primer"/>
    <property type="evidence" value="ECO:0007669"/>
    <property type="project" value="UniProtKB-UniRule"/>
</dbReference>
<name>A0A930UDH6_9GAMM</name>
<evidence type="ECO:0000256" key="4">
    <source>
        <dbReference type="ARBA" id="ARBA00022695"/>
    </source>
</evidence>
<evidence type="ECO:0000256" key="11">
    <source>
        <dbReference type="ARBA" id="ARBA00023163"/>
    </source>
</evidence>
<dbReference type="InterPro" id="IPR013264">
    <property type="entry name" value="DNAG_N"/>
</dbReference>
<sequence length="596" mass="65861">MPIPDEFIEALNRDADIVAVIGRHVKLTKKGSSHVGLCPFHKEKTPSFNVVPAKGFYHCFGCGASGTALGFLMRMVHGNDFLAAVADLAAMLGREVPRTGGSPSRPRRPSELLERMARFYQERLFADERARQYLKERGLDKDTALRFRLGYAPRDGGLQEAFDEEQPTEELQRHGLLRAGEGGRSDWAYFRDRVIFPIEDSGGRVAGFGGRVLGDAEPKYLNSPQSEFFDKGRIVYGLRQATDGAREMGRMIVVEGYMDVVMLARHGVHGAVATMGTAATESQLRAILTRTDEAVFCFDGDDAGKRAQTKAAANVMPVLKDGKAVRFALLPAGEDPDSIVRARGKEGFFELIAAARSLEDTLLAPELEEGEDDSAAALSERWQRIADLIERLDRGRAGFLYEVLYKRLHEASGIEIAALKEAARKRATPPAKSYVPAPGPWHSDMPLPPEPPMDIMPAAHVPANAKTGRRASSRGISERSVATFFACIALQPALVDKLAEQPPLLLLEDAERDAYFQDRIKAASQAYPDLDRQGCLELFKDDEAFQALMNKEMKRIAASKEQYPQLFRQQLDRFSRAAAAKARRQKELAAVDISQK</sequence>
<dbReference type="Gene3D" id="3.90.580.10">
    <property type="entry name" value="Zinc finger, CHC2-type domain"/>
    <property type="match status" value="1"/>
</dbReference>
<keyword evidence="15" id="KW-1185">Reference proteome</keyword>
<dbReference type="Pfam" id="PF08275">
    <property type="entry name" value="DNAG_N"/>
    <property type="match status" value="1"/>
</dbReference>
<dbReference type="GO" id="GO:0005737">
    <property type="term" value="C:cytoplasm"/>
    <property type="evidence" value="ECO:0007669"/>
    <property type="project" value="TreeGrafter"/>
</dbReference>
<evidence type="ECO:0000256" key="5">
    <source>
        <dbReference type="ARBA" id="ARBA00022705"/>
    </source>
</evidence>
<evidence type="ECO:0000256" key="2">
    <source>
        <dbReference type="ARBA" id="ARBA00022515"/>
    </source>
</evidence>
<dbReference type="Pfam" id="PF13155">
    <property type="entry name" value="Toprim_2"/>
    <property type="match status" value="1"/>
</dbReference>
<evidence type="ECO:0000313" key="14">
    <source>
        <dbReference type="EMBL" id="MBF2735553.1"/>
    </source>
</evidence>
<dbReference type="InterPro" id="IPR037068">
    <property type="entry name" value="DNA_primase_core_N_sf"/>
</dbReference>
<proteinExistence type="inferred from homology"/>
<keyword evidence="8 12" id="KW-0862">Zinc</keyword>
<comment type="catalytic activity">
    <reaction evidence="12">
        <text>ssDNA + n NTP = ssDNA/pppN(pN)n-1 hybrid + (n-1) diphosphate.</text>
        <dbReference type="EC" id="2.7.7.101"/>
    </reaction>
</comment>
<dbReference type="InterPro" id="IPR036977">
    <property type="entry name" value="DNA_primase_Znf_CHC2"/>
</dbReference>
<dbReference type="NCBIfam" id="TIGR01391">
    <property type="entry name" value="dnaG"/>
    <property type="match status" value="1"/>
</dbReference>
<dbReference type="FunFam" id="3.90.580.10:FF:000001">
    <property type="entry name" value="DNA primase"/>
    <property type="match status" value="1"/>
</dbReference>
<dbReference type="PANTHER" id="PTHR30313:SF2">
    <property type="entry name" value="DNA PRIMASE"/>
    <property type="match status" value="1"/>
</dbReference>
<evidence type="ECO:0000256" key="10">
    <source>
        <dbReference type="ARBA" id="ARBA00023125"/>
    </source>
</evidence>
<dbReference type="InterPro" id="IPR006295">
    <property type="entry name" value="DNA_primase_DnaG"/>
</dbReference>
<comment type="function">
    <text evidence="12">RNA polymerase that catalyzes the synthesis of short RNA molecules used as primers for DNA polymerase during DNA replication.</text>
</comment>
<dbReference type="EC" id="2.7.7.101" evidence="12"/>
<keyword evidence="1 12" id="KW-0240">DNA-directed RNA polymerase</keyword>
<dbReference type="Proteomes" id="UP000604381">
    <property type="component" value="Unassembled WGS sequence"/>
</dbReference>
<comment type="domain">
    <text evidence="12">Contains an N-terminal zinc-binding domain, a central core domain that contains the primase activity, and a C-terminal DnaB-binding domain.</text>
</comment>
<dbReference type="Pfam" id="PF01807">
    <property type="entry name" value="Zn_ribbon_DnaG"/>
    <property type="match status" value="1"/>
</dbReference>
<keyword evidence="6 12" id="KW-0479">Metal-binding</keyword>
<feature type="zinc finger region" description="CHC2-type" evidence="12">
    <location>
        <begin position="38"/>
        <end position="62"/>
    </location>
</feature>
<dbReference type="AlphaFoldDB" id="A0A930UDH6"/>
<evidence type="ECO:0000256" key="12">
    <source>
        <dbReference type="HAMAP-Rule" id="MF_00974"/>
    </source>
</evidence>
<comment type="subunit">
    <text evidence="12">Monomer. Interacts with DnaB.</text>
</comment>
<protein>
    <recommendedName>
        <fullName evidence="12">DNA primase</fullName>
        <ecNumber evidence="12">2.7.7.101</ecNumber>
    </recommendedName>
</protein>
<comment type="similarity">
    <text evidence="12">Belongs to the DnaG primase family.</text>
</comment>
<dbReference type="GO" id="GO:0003899">
    <property type="term" value="F:DNA-directed RNA polymerase activity"/>
    <property type="evidence" value="ECO:0007669"/>
    <property type="project" value="UniProtKB-UniRule"/>
</dbReference>
<keyword evidence="5 12" id="KW-0235">DNA replication</keyword>
<keyword evidence="7 12" id="KW-0863">Zinc-finger</keyword>
<dbReference type="Gene3D" id="3.90.980.10">
    <property type="entry name" value="DNA primase, catalytic core, N-terminal domain"/>
    <property type="match status" value="1"/>
</dbReference>
<evidence type="ECO:0000256" key="6">
    <source>
        <dbReference type="ARBA" id="ARBA00022723"/>
    </source>
</evidence>
<gene>
    <name evidence="12" type="primary">dnaG</name>
    <name evidence="14" type="ORF">ISN26_05700</name>
</gene>
<evidence type="ECO:0000256" key="7">
    <source>
        <dbReference type="ARBA" id="ARBA00022771"/>
    </source>
</evidence>
<dbReference type="FunFam" id="3.40.1360.10:FF:000002">
    <property type="entry name" value="DNA primase"/>
    <property type="match status" value="1"/>
</dbReference>
<dbReference type="PROSITE" id="PS50880">
    <property type="entry name" value="TOPRIM"/>
    <property type="match status" value="1"/>
</dbReference>
<dbReference type="SMART" id="SM00493">
    <property type="entry name" value="TOPRIM"/>
    <property type="match status" value="1"/>
</dbReference>
<reference evidence="14" key="1">
    <citation type="submission" date="2020-10" db="EMBL/GenBank/DDBJ databases">
        <title>An improved Amphimedon queenslandica hologenome assembly reveals how three proteobacterial symbionts can extend the metabolic phenotypic of their marine sponge host.</title>
        <authorList>
            <person name="Degnan B."/>
            <person name="Degnan S."/>
            <person name="Xiang X."/>
        </authorList>
    </citation>
    <scope>NUCLEOTIDE SEQUENCE</scope>
    <source>
        <strain evidence="14">AqS2</strain>
    </source>
</reference>
<evidence type="ECO:0000256" key="3">
    <source>
        <dbReference type="ARBA" id="ARBA00022679"/>
    </source>
</evidence>
<organism evidence="14 15">
    <name type="scientific">Candidatus Amphirhobacter heronislandensis</name>
    <dbReference type="NCBI Taxonomy" id="1732024"/>
    <lineage>
        <taxon>Bacteria</taxon>
        <taxon>Pseudomonadati</taxon>
        <taxon>Pseudomonadota</taxon>
        <taxon>Gammaproteobacteria</taxon>
        <taxon>Candidatus Tethybacterales</taxon>
        <taxon>Candidatus Tethybacteraceae</taxon>
        <taxon>Candidatus Amphirhobacter</taxon>
    </lineage>
</organism>
<dbReference type="PANTHER" id="PTHR30313">
    <property type="entry name" value="DNA PRIMASE"/>
    <property type="match status" value="1"/>
</dbReference>
<keyword evidence="9" id="KW-0460">Magnesium</keyword>
<dbReference type="Gene3D" id="3.40.1360.10">
    <property type="match status" value="1"/>
</dbReference>
<dbReference type="GO" id="GO:0003677">
    <property type="term" value="F:DNA binding"/>
    <property type="evidence" value="ECO:0007669"/>
    <property type="project" value="UniProtKB-KW"/>
</dbReference>
<dbReference type="CDD" id="cd03364">
    <property type="entry name" value="TOPRIM_DnaG_primases"/>
    <property type="match status" value="1"/>
</dbReference>
<dbReference type="InterPro" id="IPR030846">
    <property type="entry name" value="DnaG_bac"/>
</dbReference>
<dbReference type="SUPFAM" id="SSF56731">
    <property type="entry name" value="DNA primase core"/>
    <property type="match status" value="1"/>
</dbReference>
<keyword evidence="10 12" id="KW-0238">DNA-binding</keyword>
<dbReference type="SUPFAM" id="SSF57783">
    <property type="entry name" value="Zinc beta-ribbon"/>
    <property type="match status" value="1"/>
</dbReference>
<evidence type="ECO:0000256" key="9">
    <source>
        <dbReference type="ARBA" id="ARBA00022842"/>
    </source>
</evidence>
<feature type="domain" description="Toprim" evidence="13">
    <location>
        <begin position="249"/>
        <end position="331"/>
    </location>
</feature>
<keyword evidence="11 12" id="KW-0804">Transcription</keyword>
<dbReference type="GO" id="GO:1990077">
    <property type="term" value="C:primosome complex"/>
    <property type="evidence" value="ECO:0007669"/>
    <property type="project" value="UniProtKB-KW"/>
</dbReference>
<dbReference type="GO" id="GO:0000428">
    <property type="term" value="C:DNA-directed RNA polymerase complex"/>
    <property type="evidence" value="ECO:0007669"/>
    <property type="project" value="UniProtKB-KW"/>
</dbReference>
<accession>A0A930UDH6</accession>
<dbReference type="InterPro" id="IPR006171">
    <property type="entry name" value="TOPRIM_dom"/>
</dbReference>
<dbReference type="HAMAP" id="MF_00974">
    <property type="entry name" value="DNA_primase_DnaG"/>
    <property type="match status" value="1"/>
</dbReference>
<keyword evidence="2 12" id="KW-0639">Primosome</keyword>
<comment type="caution">
    <text evidence="14">The sequence shown here is derived from an EMBL/GenBank/DDBJ whole genome shotgun (WGS) entry which is preliminary data.</text>
</comment>
<evidence type="ECO:0000259" key="13">
    <source>
        <dbReference type="PROSITE" id="PS50880"/>
    </source>
</evidence>
<evidence type="ECO:0000256" key="8">
    <source>
        <dbReference type="ARBA" id="ARBA00022833"/>
    </source>
</evidence>
<dbReference type="InterPro" id="IPR002694">
    <property type="entry name" value="Znf_CHC2"/>
</dbReference>
<evidence type="ECO:0000313" key="15">
    <source>
        <dbReference type="Proteomes" id="UP000604381"/>
    </source>
</evidence>
<keyword evidence="4 12" id="KW-0548">Nucleotidyltransferase</keyword>
<dbReference type="InterPro" id="IPR034151">
    <property type="entry name" value="TOPRIM_DnaG_bac"/>
</dbReference>
<evidence type="ECO:0000256" key="1">
    <source>
        <dbReference type="ARBA" id="ARBA00022478"/>
    </source>
</evidence>
<dbReference type="EMBL" id="JADHEI010000040">
    <property type="protein sequence ID" value="MBF2735553.1"/>
    <property type="molecule type" value="Genomic_DNA"/>
</dbReference>
<keyword evidence="3 12" id="KW-0808">Transferase</keyword>